<feature type="domain" description="DUF1638" evidence="1">
    <location>
        <begin position="31"/>
        <end position="196"/>
    </location>
</feature>
<sequence>MKKEKNVKLISCRALAHIIEPMVDPDMERVILDIGLHLNPDKLRERVTEEIARMEEDGDDIILGYGLCGRALEGVYASKARLILPRVDDCVGALLGSQKRHKKVMSENPGCFFLEPTWIGSEVDIFEQCQKGLERIPEERRPQIIELALKHYSKLGLLDHGWEDTDRAVIQCKALAAKHQFEFIRFPSDLTLVQDLTSGLWTPERFVIANPGEKIPFF</sequence>
<dbReference type="eggNOG" id="COG0145">
    <property type="taxonomic scope" value="Bacteria"/>
</dbReference>
<dbReference type="InterPro" id="IPR012437">
    <property type="entry name" value="DUF1638"/>
</dbReference>
<proteinExistence type="predicted"/>
<dbReference type="AlphaFoldDB" id="B8FDF9"/>
<dbReference type="Proteomes" id="UP000000739">
    <property type="component" value="Chromosome"/>
</dbReference>
<dbReference type="KEGG" id="dal:Dalk_4914"/>
<evidence type="ECO:0000313" key="3">
    <source>
        <dbReference type="Proteomes" id="UP000000739"/>
    </source>
</evidence>
<organism evidence="2 3">
    <name type="scientific">Desulfatibacillum aliphaticivorans</name>
    <dbReference type="NCBI Taxonomy" id="218208"/>
    <lineage>
        <taxon>Bacteria</taxon>
        <taxon>Pseudomonadati</taxon>
        <taxon>Thermodesulfobacteriota</taxon>
        <taxon>Desulfobacteria</taxon>
        <taxon>Desulfobacterales</taxon>
        <taxon>Desulfatibacillaceae</taxon>
        <taxon>Desulfatibacillum</taxon>
    </lineage>
</organism>
<keyword evidence="3" id="KW-1185">Reference proteome</keyword>
<name>B8FDF9_DESAL</name>
<accession>B8FDF9</accession>
<dbReference type="Pfam" id="PF07796">
    <property type="entry name" value="DUF1638"/>
    <property type="match status" value="1"/>
</dbReference>
<evidence type="ECO:0000259" key="1">
    <source>
        <dbReference type="Pfam" id="PF07796"/>
    </source>
</evidence>
<dbReference type="HOGENOM" id="CLU_098957_0_0_7"/>
<evidence type="ECO:0000313" key="2">
    <source>
        <dbReference type="EMBL" id="ACL06590.1"/>
    </source>
</evidence>
<reference evidence="2 3" key="1">
    <citation type="journal article" date="2012" name="Environ. Microbiol.">
        <title>The genome sequence of Desulfatibacillum alkenivorans AK-01: a blueprint for anaerobic alkane oxidation.</title>
        <authorList>
            <person name="Callaghan A.V."/>
            <person name="Morris B.E."/>
            <person name="Pereira I.A."/>
            <person name="McInerney M.J."/>
            <person name="Austin R.N."/>
            <person name="Groves J.T."/>
            <person name="Kukor J.J."/>
            <person name="Suflita J.M."/>
            <person name="Young L.Y."/>
            <person name="Zylstra G.J."/>
            <person name="Wawrik B."/>
        </authorList>
    </citation>
    <scope>NUCLEOTIDE SEQUENCE [LARGE SCALE GENOMIC DNA]</scope>
    <source>
        <strain evidence="2 3">AK-01</strain>
    </source>
</reference>
<gene>
    <name evidence="2" type="ordered locus">Dalk_4914</name>
</gene>
<dbReference type="RefSeq" id="WP_015949627.1">
    <property type="nucleotide sequence ID" value="NC_011768.1"/>
</dbReference>
<protein>
    <recommendedName>
        <fullName evidence="1">DUF1638 domain-containing protein</fullName>
    </recommendedName>
</protein>
<dbReference type="EMBL" id="CP001322">
    <property type="protein sequence ID" value="ACL06590.1"/>
    <property type="molecule type" value="Genomic_DNA"/>
</dbReference>